<comment type="pathway">
    <text evidence="1">Protein modification; protein glycosylation.</text>
</comment>
<sequence>MIEIISPSAAYYPELDDLPLTLGDSMKRVKWRSKQNLDTIYLMAYAQTRGTYYLMLEDDVIAQENYMQEIKQFVTAMSVSTPEWFILEFCHWRATSLIECAPLTNRRTLKDPRFGILPLYYPHKNPPIKFVRVTIKEKPEHTIKSAYEGKTFFWGVTPKKGEVIEFWFSKPTIISSYTFRSGNVQHQSDKFFDTVVEVYTEKDNKFIIVDQFDEFGLADGKLDYTVGPLLAIRLRVIRDSIYWAVLSEIELKTTINRKRSTLQTKKNNKKRRTVDVFSKPYPKPFKKSLM</sequence>
<dbReference type="InterPro" id="IPR006759">
    <property type="entry name" value="Glyco_transf_54"/>
</dbReference>
<name>A0AAU9UVU8_EUPED</name>
<keyword evidence="7" id="KW-1185">Reference proteome</keyword>
<dbReference type="AlphaFoldDB" id="A0AAU9UVU8"/>
<dbReference type="PANTHER" id="PTHR12062">
    <property type="entry name" value="N-ACETYLGLUCOSAMINYLTRANSFERASE VI"/>
    <property type="match status" value="1"/>
</dbReference>
<keyword evidence="3" id="KW-0808">Transferase</keyword>
<reference evidence="6" key="1">
    <citation type="submission" date="2022-03" db="EMBL/GenBank/DDBJ databases">
        <authorList>
            <person name="Tunstrom K."/>
        </authorList>
    </citation>
    <scope>NUCLEOTIDE SEQUENCE</scope>
</reference>
<dbReference type="Pfam" id="PF23524">
    <property type="entry name" value="MGAT4A_C"/>
    <property type="match status" value="1"/>
</dbReference>
<evidence type="ECO:0008006" key="8">
    <source>
        <dbReference type="Google" id="ProtNLM"/>
    </source>
</evidence>
<evidence type="ECO:0000256" key="2">
    <source>
        <dbReference type="ARBA" id="ARBA00022676"/>
    </source>
</evidence>
<dbReference type="InterPro" id="IPR056576">
    <property type="entry name" value="MGAT4_A/B/C_C"/>
</dbReference>
<evidence type="ECO:0000259" key="4">
    <source>
        <dbReference type="Pfam" id="PF04666"/>
    </source>
</evidence>
<dbReference type="GO" id="GO:0006487">
    <property type="term" value="P:protein N-linked glycosylation"/>
    <property type="evidence" value="ECO:0007669"/>
    <property type="project" value="TreeGrafter"/>
</dbReference>
<gene>
    <name evidence="6" type="ORF">EEDITHA_LOCUS17807</name>
</gene>
<proteinExistence type="predicted"/>
<comment type="caution">
    <text evidence="6">The sequence shown here is derived from an EMBL/GenBank/DDBJ whole genome shotgun (WGS) entry which is preliminary data.</text>
</comment>
<evidence type="ECO:0000256" key="3">
    <source>
        <dbReference type="ARBA" id="ARBA00022679"/>
    </source>
</evidence>
<keyword evidence="2" id="KW-0328">Glycosyltransferase</keyword>
<dbReference type="GO" id="GO:0005795">
    <property type="term" value="C:Golgi stack"/>
    <property type="evidence" value="ECO:0007669"/>
    <property type="project" value="TreeGrafter"/>
</dbReference>
<evidence type="ECO:0000313" key="6">
    <source>
        <dbReference type="EMBL" id="CAH2103268.1"/>
    </source>
</evidence>
<dbReference type="Proteomes" id="UP001153954">
    <property type="component" value="Unassembled WGS sequence"/>
</dbReference>
<dbReference type="GO" id="GO:0005783">
    <property type="term" value="C:endoplasmic reticulum"/>
    <property type="evidence" value="ECO:0007669"/>
    <property type="project" value="TreeGrafter"/>
</dbReference>
<dbReference type="InterPro" id="IPR057279">
    <property type="entry name" value="MGAT4"/>
</dbReference>
<dbReference type="PANTHER" id="PTHR12062:SF9">
    <property type="entry name" value="ALPHA-1,3-MANNOSYL-GLYCOPROTEIN 4-BETA-N-ACETYLGLUCOSAMINYLTRANSFERASE A, ISOFORM A"/>
    <property type="match status" value="1"/>
</dbReference>
<protein>
    <recommendedName>
        <fullName evidence="8">Glycosyltransferase family 92 protein</fullName>
    </recommendedName>
</protein>
<dbReference type="Pfam" id="PF04666">
    <property type="entry name" value="MGAT4_cons"/>
    <property type="match status" value="1"/>
</dbReference>
<feature type="domain" description="MGAT4 A/B/C C-terminal" evidence="5">
    <location>
        <begin position="131"/>
        <end position="248"/>
    </location>
</feature>
<evidence type="ECO:0000313" key="7">
    <source>
        <dbReference type="Proteomes" id="UP001153954"/>
    </source>
</evidence>
<evidence type="ECO:0000256" key="1">
    <source>
        <dbReference type="ARBA" id="ARBA00004922"/>
    </source>
</evidence>
<feature type="domain" description="MGAT4 conserved region" evidence="4">
    <location>
        <begin position="2"/>
        <end position="91"/>
    </location>
</feature>
<dbReference type="EMBL" id="CAKOGL010000026">
    <property type="protein sequence ID" value="CAH2103268.1"/>
    <property type="molecule type" value="Genomic_DNA"/>
</dbReference>
<organism evidence="6 7">
    <name type="scientific">Euphydryas editha</name>
    <name type="common">Edith's checkerspot</name>
    <dbReference type="NCBI Taxonomy" id="104508"/>
    <lineage>
        <taxon>Eukaryota</taxon>
        <taxon>Metazoa</taxon>
        <taxon>Ecdysozoa</taxon>
        <taxon>Arthropoda</taxon>
        <taxon>Hexapoda</taxon>
        <taxon>Insecta</taxon>
        <taxon>Pterygota</taxon>
        <taxon>Neoptera</taxon>
        <taxon>Endopterygota</taxon>
        <taxon>Lepidoptera</taxon>
        <taxon>Glossata</taxon>
        <taxon>Ditrysia</taxon>
        <taxon>Papilionoidea</taxon>
        <taxon>Nymphalidae</taxon>
        <taxon>Nymphalinae</taxon>
        <taxon>Euphydryas</taxon>
    </lineage>
</organism>
<accession>A0AAU9UVU8</accession>
<evidence type="ECO:0000259" key="5">
    <source>
        <dbReference type="Pfam" id="PF23524"/>
    </source>
</evidence>
<dbReference type="GO" id="GO:0008375">
    <property type="term" value="F:acetylglucosaminyltransferase activity"/>
    <property type="evidence" value="ECO:0007669"/>
    <property type="project" value="TreeGrafter"/>
</dbReference>
<dbReference type="GO" id="GO:0005793">
    <property type="term" value="C:endoplasmic reticulum-Golgi intermediate compartment"/>
    <property type="evidence" value="ECO:0007669"/>
    <property type="project" value="TreeGrafter"/>
</dbReference>